<organism evidence="3 4">
    <name type="scientific">Mycolicibacterium fallax</name>
    <name type="common">Mycobacterium fallax</name>
    <dbReference type="NCBI Taxonomy" id="1793"/>
    <lineage>
        <taxon>Bacteria</taxon>
        <taxon>Bacillati</taxon>
        <taxon>Actinomycetota</taxon>
        <taxon>Actinomycetes</taxon>
        <taxon>Mycobacteriales</taxon>
        <taxon>Mycobacteriaceae</taxon>
        <taxon>Mycolicibacterium</taxon>
    </lineage>
</organism>
<feature type="compositionally biased region" description="Pro residues" evidence="1">
    <location>
        <begin position="43"/>
        <end position="71"/>
    </location>
</feature>
<comment type="caution">
    <text evidence="3">The sequence shown here is derived from an EMBL/GenBank/DDBJ whole genome shotgun (WGS) entry which is preliminary data.</text>
</comment>
<evidence type="ECO:0000313" key="3">
    <source>
        <dbReference type="EMBL" id="ORU96732.1"/>
    </source>
</evidence>
<feature type="compositionally biased region" description="Low complexity" evidence="1">
    <location>
        <begin position="78"/>
        <end position="90"/>
    </location>
</feature>
<dbReference type="AlphaFoldDB" id="A0A1X1QZ23"/>
<evidence type="ECO:0000256" key="2">
    <source>
        <dbReference type="SAM" id="Phobius"/>
    </source>
</evidence>
<gene>
    <name evidence="3" type="ORF">AWC04_19375</name>
</gene>
<feature type="transmembrane region" description="Helical" evidence="2">
    <location>
        <begin position="213"/>
        <end position="234"/>
    </location>
</feature>
<name>A0A1X1QZ23_MYCFA</name>
<feature type="transmembrane region" description="Helical" evidence="2">
    <location>
        <begin position="124"/>
        <end position="145"/>
    </location>
</feature>
<feature type="transmembrane region" description="Helical" evidence="2">
    <location>
        <begin position="175"/>
        <end position="193"/>
    </location>
</feature>
<protein>
    <submittedName>
        <fullName evidence="3">Uncharacterized protein</fullName>
    </submittedName>
</protein>
<keyword evidence="4" id="KW-1185">Reference proteome</keyword>
<feature type="region of interest" description="Disordered" evidence="1">
    <location>
        <begin position="1"/>
        <end position="90"/>
    </location>
</feature>
<dbReference type="Proteomes" id="UP000193484">
    <property type="component" value="Unassembled WGS sequence"/>
</dbReference>
<keyword evidence="2" id="KW-1133">Transmembrane helix</keyword>
<keyword evidence="2" id="KW-0472">Membrane</keyword>
<dbReference type="EMBL" id="LQOJ01000073">
    <property type="protein sequence ID" value="ORU96732.1"/>
    <property type="molecule type" value="Genomic_DNA"/>
</dbReference>
<proteinExistence type="predicted"/>
<evidence type="ECO:0000313" key="4">
    <source>
        <dbReference type="Proteomes" id="UP000193484"/>
    </source>
</evidence>
<feature type="transmembrane region" description="Helical" evidence="2">
    <location>
        <begin position="151"/>
        <end position="168"/>
    </location>
</feature>
<feature type="compositionally biased region" description="Low complexity" evidence="1">
    <location>
        <begin position="1"/>
        <end position="17"/>
    </location>
</feature>
<reference evidence="3 4" key="1">
    <citation type="submission" date="2016-01" db="EMBL/GenBank/DDBJ databases">
        <title>The new phylogeny of the genus Mycobacterium.</title>
        <authorList>
            <person name="Tarcisio F."/>
            <person name="Conor M."/>
            <person name="Antonella G."/>
            <person name="Elisabetta G."/>
            <person name="Giulia F.S."/>
            <person name="Sara T."/>
            <person name="Anna F."/>
            <person name="Clotilde B."/>
            <person name="Roberto B."/>
            <person name="Veronica D.S."/>
            <person name="Fabio R."/>
            <person name="Monica P."/>
            <person name="Olivier J."/>
            <person name="Enrico T."/>
            <person name="Nicola S."/>
        </authorList>
    </citation>
    <scope>NUCLEOTIDE SEQUENCE [LARGE SCALE GENOMIC DNA]</scope>
    <source>
        <strain evidence="3 4">DSM 44179</strain>
    </source>
</reference>
<accession>A0A1X1QZ23</accession>
<keyword evidence="2" id="KW-0812">Transmembrane</keyword>
<dbReference type="STRING" id="1793.AWC04_19375"/>
<evidence type="ECO:0000256" key="1">
    <source>
        <dbReference type="SAM" id="MobiDB-lite"/>
    </source>
</evidence>
<sequence>MPPRIQKQSSPPSISEPEPIRQPPAVQQPMAIPQPAARAFPSRPQPTGPQYPVAPQPTGPQYPVAPQPTGPQYPVGSPHPTAPQQPAAARPNDTIVTRLVESGVRGQLIRQPWFQNLRASNADLAVYVSFGVGVVLTGIFSLIPSGFVSDFLIVGLWAGLAYLYLALGTKLSHQFLLWGICVAGGVVTVLKVLSGFSTLTFGTWFGLYRDPLVVVFLDMLLNVAVALALGYLGMQMHREIAKLSRP</sequence>